<dbReference type="InterPro" id="IPR001296">
    <property type="entry name" value="Glyco_trans_1"/>
</dbReference>
<evidence type="ECO:0000313" key="2">
    <source>
        <dbReference type="EMBL" id="QJE27861.1"/>
    </source>
</evidence>
<dbReference type="PANTHER" id="PTHR12526:SF630">
    <property type="entry name" value="GLYCOSYLTRANSFERASE"/>
    <property type="match status" value="1"/>
</dbReference>
<accession>A0A7L5E9B1</accession>
<feature type="domain" description="Glycosyl transferase family 1" evidence="1">
    <location>
        <begin position="193"/>
        <end position="347"/>
    </location>
</feature>
<dbReference type="Pfam" id="PF00534">
    <property type="entry name" value="Glycos_transf_1"/>
    <property type="match status" value="1"/>
</dbReference>
<name>A0A7L5E9B1_PARDI</name>
<evidence type="ECO:0000313" key="3">
    <source>
        <dbReference type="Proteomes" id="UP000501982"/>
    </source>
</evidence>
<dbReference type="GO" id="GO:0016757">
    <property type="term" value="F:glycosyltransferase activity"/>
    <property type="evidence" value="ECO:0007669"/>
    <property type="project" value="InterPro"/>
</dbReference>
<dbReference type="Proteomes" id="UP000501982">
    <property type="component" value="Chromosome"/>
</dbReference>
<dbReference type="RefSeq" id="WP_008772305.1">
    <property type="nucleotide sequence ID" value="NZ_CP051672.1"/>
</dbReference>
<dbReference type="Gene3D" id="3.40.50.2000">
    <property type="entry name" value="Glycogen Phosphorylase B"/>
    <property type="match status" value="2"/>
</dbReference>
<dbReference type="PANTHER" id="PTHR12526">
    <property type="entry name" value="GLYCOSYLTRANSFERASE"/>
    <property type="match status" value="1"/>
</dbReference>
<organism evidence="2 3">
    <name type="scientific">Parabacteroides distasonis</name>
    <dbReference type="NCBI Taxonomy" id="823"/>
    <lineage>
        <taxon>Bacteria</taxon>
        <taxon>Pseudomonadati</taxon>
        <taxon>Bacteroidota</taxon>
        <taxon>Bacteroidia</taxon>
        <taxon>Bacteroidales</taxon>
        <taxon>Tannerellaceae</taxon>
        <taxon>Parabacteroides</taxon>
    </lineage>
</organism>
<dbReference type="CDD" id="cd03801">
    <property type="entry name" value="GT4_PimA-like"/>
    <property type="match status" value="1"/>
</dbReference>
<keyword evidence="2" id="KW-0808">Transferase</keyword>
<evidence type="ECO:0000259" key="1">
    <source>
        <dbReference type="Pfam" id="PF00534"/>
    </source>
</evidence>
<protein>
    <submittedName>
        <fullName evidence="2">Glycosyltransferase</fullName>
    </submittedName>
</protein>
<sequence>MNKLCLIFNIAPHYRNNIYQLIDKYYDCRWFFGENKTNVKGLDLSCLKNVTIGKNIKIFKKKAIYWQAGVFPFQKNQNAKTYLILGEPICLSTWFLLIKLKTFHSAKYIYMWTHGWYGRENRCKVFLKKVFFSMADGIFLYGNYAKELMIQQGFDANKLYVIYNSLDYDKQLKIRNSLRCSNIYTEHFGNSNHTLIFIGRLTKKKKLDLIIEALYMLNKQLHRFNLIFVGDGEMMEQLKALVFDKGLEQCVWFYGECYDEAVNARLLYSADLCVSPGFVGLTAMHSLMFGTPVVTHNDFKNQAPEFEAVKEGETGAFFEMNSLKSLVETISKWFNNECYNRNDIREKCYAEIDQKWTPKFQIKLLNEKLKF</sequence>
<dbReference type="SUPFAM" id="SSF53756">
    <property type="entry name" value="UDP-Glycosyltransferase/glycogen phosphorylase"/>
    <property type="match status" value="1"/>
</dbReference>
<proteinExistence type="predicted"/>
<reference evidence="2 3" key="1">
    <citation type="submission" date="2020-04" db="EMBL/GenBank/DDBJ databases">
        <title>Complete Genomes and Methylome analysis of CBBP consortium that reverse antibiotic-induced susceptibility to vancomycin-resistant Enterococcus faecium infection.</title>
        <authorList>
            <person name="Fomenkov A."/>
            <person name="Zhang Z."/>
            <person name="Pamer E."/>
            <person name="Roberts R.J."/>
        </authorList>
    </citation>
    <scope>NUCLEOTIDE SEQUENCE [LARGE SCALE GENOMIC DNA]</scope>
    <source>
        <strain evidence="3">CBBP</strain>
    </source>
</reference>
<gene>
    <name evidence="2" type="ORF">HHO38_05705</name>
</gene>
<dbReference type="AlphaFoldDB" id="A0A7L5E9B1"/>
<dbReference type="EMBL" id="CP051672">
    <property type="protein sequence ID" value="QJE27861.1"/>
    <property type="molecule type" value="Genomic_DNA"/>
</dbReference>